<evidence type="ECO:0000256" key="18">
    <source>
        <dbReference type="ARBA" id="ARBA00047899"/>
    </source>
</evidence>
<evidence type="ECO:0000256" key="9">
    <source>
        <dbReference type="ARBA" id="ARBA00022729"/>
    </source>
</evidence>
<keyword evidence="4" id="KW-0723">Serine/threonine-protein kinase</keyword>
<evidence type="ECO:0000256" key="5">
    <source>
        <dbReference type="ARBA" id="ARBA00022553"/>
    </source>
</evidence>
<evidence type="ECO:0000256" key="10">
    <source>
        <dbReference type="ARBA" id="ARBA00022737"/>
    </source>
</evidence>
<evidence type="ECO:0000256" key="4">
    <source>
        <dbReference type="ARBA" id="ARBA00022527"/>
    </source>
</evidence>
<dbReference type="PROSITE" id="PS00109">
    <property type="entry name" value="PROTEIN_KINASE_TYR"/>
    <property type="match status" value="1"/>
</dbReference>
<dbReference type="EMBL" id="JAUESC010000004">
    <property type="protein sequence ID" value="KAK0595427.1"/>
    <property type="molecule type" value="Genomic_DNA"/>
</dbReference>
<dbReference type="PROSITE" id="PS50181">
    <property type="entry name" value="FBOX"/>
    <property type="match status" value="1"/>
</dbReference>
<dbReference type="InterPro" id="IPR001810">
    <property type="entry name" value="F-box_dom"/>
</dbReference>
<dbReference type="Gene3D" id="3.30.200.20">
    <property type="entry name" value="Phosphorylase Kinase, domain 1"/>
    <property type="match status" value="1"/>
</dbReference>
<dbReference type="SUPFAM" id="SSF56112">
    <property type="entry name" value="Protein kinase-like (PK-like)"/>
    <property type="match status" value="1"/>
</dbReference>
<evidence type="ECO:0000256" key="12">
    <source>
        <dbReference type="ARBA" id="ARBA00022777"/>
    </source>
</evidence>
<dbReference type="Pfam" id="PF23622">
    <property type="entry name" value="LRR_At1g61320_AtMIF1"/>
    <property type="match status" value="1"/>
</dbReference>
<dbReference type="Gene3D" id="1.10.510.10">
    <property type="entry name" value="Transferase(Phosphotransferase) domain 1"/>
    <property type="match status" value="1"/>
</dbReference>
<evidence type="ECO:0000256" key="13">
    <source>
        <dbReference type="ARBA" id="ARBA00022840"/>
    </source>
</evidence>
<keyword evidence="11 20" id="KW-0547">Nucleotide-binding</keyword>
<evidence type="ECO:0000256" key="16">
    <source>
        <dbReference type="ARBA" id="ARBA00023170"/>
    </source>
</evidence>
<comment type="catalytic activity">
    <reaction evidence="18">
        <text>L-threonyl-[protein] + ATP = O-phospho-L-threonyl-[protein] + ADP + H(+)</text>
        <dbReference type="Rhea" id="RHEA:46608"/>
        <dbReference type="Rhea" id="RHEA-COMP:11060"/>
        <dbReference type="Rhea" id="RHEA-COMP:11605"/>
        <dbReference type="ChEBI" id="CHEBI:15378"/>
        <dbReference type="ChEBI" id="CHEBI:30013"/>
        <dbReference type="ChEBI" id="CHEBI:30616"/>
        <dbReference type="ChEBI" id="CHEBI:61977"/>
        <dbReference type="ChEBI" id="CHEBI:456216"/>
        <dbReference type="EC" id="2.7.11.1"/>
    </reaction>
</comment>
<dbReference type="Pfam" id="PF23598">
    <property type="entry name" value="LRR_14"/>
    <property type="match status" value="1"/>
</dbReference>
<evidence type="ECO:0000256" key="11">
    <source>
        <dbReference type="ARBA" id="ARBA00022741"/>
    </source>
</evidence>
<dbReference type="CDD" id="cd22160">
    <property type="entry name" value="F-box_AtFBL13-like"/>
    <property type="match status" value="1"/>
</dbReference>
<evidence type="ECO:0000256" key="19">
    <source>
        <dbReference type="ARBA" id="ARBA00048679"/>
    </source>
</evidence>
<dbReference type="InterPro" id="IPR003591">
    <property type="entry name" value="Leu-rich_rpt_typical-subtyp"/>
</dbReference>
<dbReference type="SUPFAM" id="SSF52058">
    <property type="entry name" value="L domain-like"/>
    <property type="match status" value="3"/>
</dbReference>
<dbReference type="FunFam" id="3.80.10.10:FF:000177">
    <property type="entry name" value="Leucine-rich repeat receptor-like serine/threonine-protein kinase At1g17230"/>
    <property type="match status" value="1"/>
</dbReference>
<comment type="caution">
    <text evidence="24">The sequence shown here is derived from an EMBL/GenBank/DDBJ whole genome shotgun (WGS) entry which is preliminary data.</text>
</comment>
<dbReference type="FunFam" id="1.10.510.10:FF:000445">
    <property type="entry name" value="MDIS1-interacting receptor like kinase 2"/>
    <property type="match status" value="1"/>
</dbReference>
<feature type="domain" description="F-box" evidence="23">
    <location>
        <begin position="9"/>
        <end position="45"/>
    </location>
</feature>
<sequence>MKKIKVEEVDWISRLPDSILNHIFSFLPFKEAVQTCVLSKRWEELWLSHPVLEFDRSLFDGGLRDPWRSNNYNMETNKEYRWRAKELFSALVRNLRKRRKGKETLFPLKRLVLEMDFFNDFQLKSLLDRCISYAVGCNVKELKLIFNCSTRPHDISSGFCRDLISLSLSDIPNGWISSAICENLTSLSLSNVSKVNEWLCHQISKLPFLEYLSIDKCSISNLEISSQSLKTLMILGCSALVGLRINTPNLHIFEYRGGIVFFSIDVLALSKFSLHLCCPRVKTQWYLHEYGFSEPTQWYIKYVEFLAKVNDFSDVLQLQFEMGEDAIVPPVMRKVLSSPLTDAKHMNLRLDTFPMCWSITKLVDSLLWLAPHTRNVSIRYGVLDESTFKVLHLVENQLNGSIPHDIGRLRSLEDLALYSNNLHGPIPASLGNLSNLAYLYLYNNSLSGFIPPELGNLNNLLELYIDTNSFTGPIPSTLGNLKKLTLLFASNNSLSGPIPKEMGNLKSLGYLSFSRNNLSGPILASLGGLRNLTLLHLYQYQLLGPIPEELGNLISLTGLELSINQLNGSVPASFCGSLQRFTANKNRFNGQIPRSLKNCKSLVRVRLDENQLTGNIAEDFGVYPNLSFIDLSYNKFHGEISSNWGRCPKLVSLNIAGNNISGRIPPGIGIGTQLKALDLSSNNLVGEIPKELEKLTSIIKLLLGDNQLFGGIPPEIGELTKLEVLDLSTNNLSGSIPASLGNFINLHDLNLCHNKFNQEIPAQLGKLPILSKLDLSHNLLRGEIPSQISNMESLELLNLSHNCLSGSIPKNFNERNTSLNVDISYNDLQGPVPDNKAFQDAPKQALEGNKDLCGNVRGLRPCNTRYEHMSRKGHSKLVFSITFPLLGALLLLLASIGIYFFLQKRMKGVSIEHGEELISDGNILYSDIIKATDNFDDKYCIGKGGYGSVYKTKLPSESIVAVKKLHSLPNGERTFRKEFLNEIKALTEIKHRSIVKLYGFCSNAQHSFLVYEYLEKGSLAAILNEEEKATELDWSKRLNIIKSVAHALSYMHHDCSPPIVHRDISSKNILLDRDYHAHVSDFGTAKLIKLDSSNWTEVAGTYGYIAPELAYTMKVTEKCDVYSFGVLTLEVIKGKHPGDLIPSLSSPLTREIMVLKDVLDQRLPIPPPEVQDEVIQMLNFAITCLHANPQSRPSMNMIAPLLSV</sequence>
<dbReference type="GO" id="GO:0005886">
    <property type="term" value="C:plasma membrane"/>
    <property type="evidence" value="ECO:0007669"/>
    <property type="project" value="UniProtKB-SubCell"/>
</dbReference>
<feature type="binding site" evidence="20">
    <location>
        <position position="964"/>
    </location>
    <ligand>
        <name>ATP</name>
        <dbReference type="ChEBI" id="CHEBI:30616"/>
    </ligand>
</feature>
<dbReference type="InterPro" id="IPR055357">
    <property type="entry name" value="LRR_At1g61320_AtMIF1"/>
</dbReference>
<evidence type="ECO:0000256" key="20">
    <source>
        <dbReference type="PROSITE-ProRule" id="PRU10141"/>
    </source>
</evidence>
<organism evidence="24 25">
    <name type="scientific">Acer saccharum</name>
    <name type="common">Sugar maple</name>
    <dbReference type="NCBI Taxonomy" id="4024"/>
    <lineage>
        <taxon>Eukaryota</taxon>
        <taxon>Viridiplantae</taxon>
        <taxon>Streptophyta</taxon>
        <taxon>Embryophyta</taxon>
        <taxon>Tracheophyta</taxon>
        <taxon>Spermatophyta</taxon>
        <taxon>Magnoliopsida</taxon>
        <taxon>eudicotyledons</taxon>
        <taxon>Gunneridae</taxon>
        <taxon>Pentapetalae</taxon>
        <taxon>rosids</taxon>
        <taxon>malvids</taxon>
        <taxon>Sapindales</taxon>
        <taxon>Sapindaceae</taxon>
        <taxon>Hippocastanoideae</taxon>
        <taxon>Acereae</taxon>
        <taxon>Acer</taxon>
    </lineage>
</organism>
<name>A0AA39SRU1_ACESA</name>
<keyword evidence="16" id="KW-0675">Receptor</keyword>
<evidence type="ECO:0000256" key="7">
    <source>
        <dbReference type="ARBA" id="ARBA00022679"/>
    </source>
</evidence>
<dbReference type="InterPro" id="IPR036047">
    <property type="entry name" value="F-box-like_dom_sf"/>
</dbReference>
<dbReference type="EC" id="2.7.11.1" evidence="3"/>
<keyword evidence="13 20" id="KW-0067">ATP-binding</keyword>
<dbReference type="PROSITE" id="PS00107">
    <property type="entry name" value="PROTEIN_KINASE_ATP"/>
    <property type="match status" value="1"/>
</dbReference>
<keyword evidence="15 21" id="KW-0472">Membrane</keyword>
<evidence type="ECO:0000313" key="24">
    <source>
        <dbReference type="EMBL" id="KAK0595427.1"/>
    </source>
</evidence>
<dbReference type="AlphaFoldDB" id="A0AA39SRU1"/>
<evidence type="ECO:0000256" key="17">
    <source>
        <dbReference type="ARBA" id="ARBA00023180"/>
    </source>
</evidence>
<keyword evidence="14 21" id="KW-1133">Transmembrane helix</keyword>
<evidence type="ECO:0000313" key="25">
    <source>
        <dbReference type="Proteomes" id="UP001168877"/>
    </source>
</evidence>
<dbReference type="SMART" id="SM00256">
    <property type="entry name" value="FBOX"/>
    <property type="match status" value="1"/>
</dbReference>
<dbReference type="Pfam" id="PF00646">
    <property type="entry name" value="F-box"/>
    <property type="match status" value="1"/>
</dbReference>
<keyword evidence="7" id="KW-0808">Transferase</keyword>
<comment type="catalytic activity">
    <reaction evidence="19">
        <text>L-seryl-[protein] + ATP = O-phospho-L-seryl-[protein] + ADP + H(+)</text>
        <dbReference type="Rhea" id="RHEA:17989"/>
        <dbReference type="Rhea" id="RHEA-COMP:9863"/>
        <dbReference type="Rhea" id="RHEA-COMP:11604"/>
        <dbReference type="ChEBI" id="CHEBI:15378"/>
        <dbReference type="ChEBI" id="CHEBI:29999"/>
        <dbReference type="ChEBI" id="CHEBI:30616"/>
        <dbReference type="ChEBI" id="CHEBI:83421"/>
        <dbReference type="ChEBI" id="CHEBI:456216"/>
        <dbReference type="EC" id="2.7.11.1"/>
    </reaction>
</comment>
<dbReference type="SMART" id="SM00369">
    <property type="entry name" value="LRR_TYP"/>
    <property type="match status" value="5"/>
</dbReference>
<dbReference type="PROSITE" id="PS50011">
    <property type="entry name" value="PROTEIN_KINASE_DOM"/>
    <property type="match status" value="1"/>
</dbReference>
<evidence type="ECO:0000256" key="6">
    <source>
        <dbReference type="ARBA" id="ARBA00022614"/>
    </source>
</evidence>
<evidence type="ECO:0000259" key="23">
    <source>
        <dbReference type="PROSITE" id="PS50181"/>
    </source>
</evidence>
<keyword evidence="25" id="KW-1185">Reference proteome</keyword>
<keyword evidence="10" id="KW-0677">Repeat</keyword>
<protein>
    <recommendedName>
        <fullName evidence="3">non-specific serine/threonine protein kinase</fullName>
        <ecNumber evidence="3">2.7.11.1</ecNumber>
    </recommendedName>
</protein>
<dbReference type="InterPro" id="IPR008266">
    <property type="entry name" value="Tyr_kinase_AS"/>
</dbReference>
<keyword evidence="8 21" id="KW-0812">Transmembrane</keyword>
<reference evidence="24" key="1">
    <citation type="journal article" date="2022" name="Plant J.">
        <title>Strategies of tolerance reflected in two North American maple genomes.</title>
        <authorList>
            <person name="McEvoy S.L."/>
            <person name="Sezen U.U."/>
            <person name="Trouern-Trend A."/>
            <person name="McMahon S.M."/>
            <person name="Schaberg P.G."/>
            <person name="Yang J."/>
            <person name="Wegrzyn J.L."/>
            <person name="Swenson N.G."/>
        </authorList>
    </citation>
    <scope>NUCLEOTIDE SEQUENCE</scope>
    <source>
        <strain evidence="24">NS2018</strain>
    </source>
</reference>
<evidence type="ECO:0000256" key="21">
    <source>
        <dbReference type="SAM" id="Phobius"/>
    </source>
</evidence>
<keyword evidence="6" id="KW-0433">Leucine-rich repeat</keyword>
<dbReference type="InterPro" id="IPR001611">
    <property type="entry name" value="Leu-rich_rpt"/>
</dbReference>
<dbReference type="SUPFAM" id="SSF81383">
    <property type="entry name" value="F-box domain"/>
    <property type="match status" value="1"/>
</dbReference>
<keyword evidence="17" id="KW-0325">Glycoprotein</keyword>
<dbReference type="Proteomes" id="UP001168877">
    <property type="component" value="Unassembled WGS sequence"/>
</dbReference>
<evidence type="ECO:0000256" key="15">
    <source>
        <dbReference type="ARBA" id="ARBA00023136"/>
    </source>
</evidence>
<dbReference type="InterPro" id="IPR032675">
    <property type="entry name" value="LRR_dom_sf"/>
</dbReference>
<dbReference type="PRINTS" id="PR00019">
    <property type="entry name" value="LEURICHRPT"/>
</dbReference>
<dbReference type="Pfam" id="PF00560">
    <property type="entry name" value="LRR_1"/>
    <property type="match status" value="5"/>
</dbReference>
<dbReference type="PANTHER" id="PTHR48053">
    <property type="entry name" value="LEUCINE RICH REPEAT FAMILY PROTEIN, EXPRESSED"/>
    <property type="match status" value="1"/>
</dbReference>
<dbReference type="Gene3D" id="1.20.1280.50">
    <property type="match status" value="1"/>
</dbReference>
<dbReference type="InterPro" id="IPR051716">
    <property type="entry name" value="Plant_RL_S/T_kinase"/>
</dbReference>
<dbReference type="InterPro" id="IPR053781">
    <property type="entry name" value="F-box_AtFBL13-like"/>
</dbReference>
<proteinExistence type="predicted"/>
<dbReference type="InterPro" id="IPR011009">
    <property type="entry name" value="Kinase-like_dom_sf"/>
</dbReference>
<evidence type="ECO:0000256" key="2">
    <source>
        <dbReference type="ARBA" id="ARBA00004479"/>
    </source>
</evidence>
<evidence type="ECO:0000256" key="14">
    <source>
        <dbReference type="ARBA" id="ARBA00022989"/>
    </source>
</evidence>
<dbReference type="PANTHER" id="PTHR48053:SF163">
    <property type="entry name" value="MDIS1-INTERACTING RECEPTOR LIKE KINASE 2-LIKE"/>
    <property type="match status" value="1"/>
</dbReference>
<dbReference type="InterPro" id="IPR000719">
    <property type="entry name" value="Prot_kinase_dom"/>
</dbReference>
<keyword evidence="5" id="KW-0597">Phosphoprotein</keyword>
<keyword evidence="12" id="KW-0418">Kinase</keyword>
<dbReference type="GO" id="GO:0004674">
    <property type="term" value="F:protein serine/threonine kinase activity"/>
    <property type="evidence" value="ECO:0007669"/>
    <property type="project" value="UniProtKB-KW"/>
</dbReference>
<reference evidence="24" key="2">
    <citation type="submission" date="2023-06" db="EMBL/GenBank/DDBJ databases">
        <authorList>
            <person name="Swenson N.G."/>
            <person name="Wegrzyn J.L."/>
            <person name="Mcevoy S.L."/>
        </authorList>
    </citation>
    <scope>NUCLEOTIDE SEQUENCE</scope>
    <source>
        <strain evidence="24">NS2018</strain>
        <tissue evidence="24">Leaf</tissue>
    </source>
</reference>
<keyword evidence="9" id="KW-0732">Signal</keyword>
<dbReference type="InterPro" id="IPR055414">
    <property type="entry name" value="LRR_R13L4/SHOC2-like"/>
</dbReference>
<dbReference type="GO" id="GO:0005524">
    <property type="term" value="F:ATP binding"/>
    <property type="evidence" value="ECO:0007669"/>
    <property type="project" value="UniProtKB-UniRule"/>
</dbReference>
<feature type="transmembrane region" description="Helical" evidence="21">
    <location>
        <begin position="877"/>
        <end position="902"/>
    </location>
</feature>
<dbReference type="Pfam" id="PF00069">
    <property type="entry name" value="Pkinase"/>
    <property type="match status" value="1"/>
</dbReference>
<dbReference type="InterPro" id="IPR017441">
    <property type="entry name" value="Protein_kinase_ATP_BS"/>
</dbReference>
<evidence type="ECO:0000256" key="1">
    <source>
        <dbReference type="ARBA" id="ARBA00004236"/>
    </source>
</evidence>
<evidence type="ECO:0000259" key="22">
    <source>
        <dbReference type="PROSITE" id="PS50011"/>
    </source>
</evidence>
<feature type="domain" description="Protein kinase" evidence="22">
    <location>
        <begin position="935"/>
        <end position="1202"/>
    </location>
</feature>
<gene>
    <name evidence="24" type="ORF">LWI29_006519</name>
</gene>
<dbReference type="FunFam" id="3.80.10.10:FF:000095">
    <property type="entry name" value="LRR receptor-like serine/threonine-protein kinase GSO1"/>
    <property type="match status" value="1"/>
</dbReference>
<evidence type="ECO:0000256" key="3">
    <source>
        <dbReference type="ARBA" id="ARBA00012513"/>
    </source>
</evidence>
<dbReference type="Gene3D" id="3.80.10.10">
    <property type="entry name" value="Ribonuclease Inhibitor"/>
    <property type="match status" value="3"/>
</dbReference>
<accession>A0AA39SRU1</accession>
<dbReference type="FunFam" id="3.30.200.20:FF:000309">
    <property type="entry name" value="Leucine-rich repeat receptor protein kinase MSP1"/>
    <property type="match status" value="1"/>
</dbReference>
<evidence type="ECO:0000256" key="8">
    <source>
        <dbReference type="ARBA" id="ARBA00022692"/>
    </source>
</evidence>
<comment type="subcellular location">
    <subcellularLocation>
        <location evidence="1">Cell membrane</location>
    </subcellularLocation>
    <subcellularLocation>
        <location evidence="2">Membrane</location>
        <topology evidence="2">Single-pass type I membrane protein</topology>
    </subcellularLocation>
</comment>